<gene>
    <name evidence="1" type="ORF">MNBD_PLANCTO03-1561</name>
</gene>
<dbReference type="EMBL" id="UOGK01000062">
    <property type="protein sequence ID" value="VAX36479.1"/>
    <property type="molecule type" value="Genomic_DNA"/>
</dbReference>
<accession>A0A3B1D2V3</accession>
<proteinExistence type="predicted"/>
<evidence type="ECO:0000313" key="1">
    <source>
        <dbReference type="EMBL" id="VAX36479.1"/>
    </source>
</evidence>
<sequence>MQATKTSGGELVVEVSAQNIQNPVGSDGIVVNGDLDLTLTLSGGTNPSIRDHITITGGDFTVNSSINAWGIRSGGDFSVLRSGGVGGYLKGDIVFTGNLSSGSAFQIDESLEGTINIGQSLEETITIDGYSSSGEGLTGQIIVNSNNGSGVWETDATVTVDSTALSPIPYYNNKSDDIGGGAVGLAPFYCHYKDCSPRGTKVDEDTNTGYEQLEPCDEGYHAQLRVSPYATSSTVTIRHYGPVKQEGTGKPFEVWSKPINEDPCDGEDWNWGEVTGSFTHSFPSSDPRAIEITGPFADAHDYLIRPETSGAVMLVCDGLTTSNTVPVKDYDYRIRVFYLQNLNMAGGLEAGDIAAWLLDPADTTLDGTTDNNDLVDVINAVAEHGE</sequence>
<protein>
    <submittedName>
        <fullName evidence="1">Uncharacterized protein</fullName>
    </submittedName>
</protein>
<dbReference type="AlphaFoldDB" id="A0A3B1D2V3"/>
<reference evidence="1" key="1">
    <citation type="submission" date="2018-06" db="EMBL/GenBank/DDBJ databases">
        <authorList>
            <person name="Zhirakovskaya E."/>
        </authorList>
    </citation>
    <scope>NUCLEOTIDE SEQUENCE</scope>
</reference>
<organism evidence="1">
    <name type="scientific">hydrothermal vent metagenome</name>
    <dbReference type="NCBI Taxonomy" id="652676"/>
    <lineage>
        <taxon>unclassified sequences</taxon>
        <taxon>metagenomes</taxon>
        <taxon>ecological metagenomes</taxon>
    </lineage>
</organism>
<name>A0A3B1D2V3_9ZZZZ</name>